<dbReference type="PANTHER" id="PTHR12155:SF41">
    <property type="entry name" value="SCHLAFEN ALBA-2 DOMAIN-CONTAINING PROTEIN"/>
    <property type="match status" value="1"/>
</dbReference>
<dbReference type="InterPro" id="IPR007421">
    <property type="entry name" value="Schlafen_AlbA_2_dom"/>
</dbReference>
<dbReference type="PANTHER" id="PTHR12155">
    <property type="entry name" value="SCHLAFEN"/>
    <property type="match status" value="1"/>
</dbReference>
<sequence>MASKPKAKVMKYYVRGSTLPFEEDMTHEFKGHRNLSVQELPSWTKESSNEKASRKAISRNLNAFLNTGLGGTVYIGVVDSGRVHGLKMTRLQKEHFVGALNDVMARYSPPVAPHRYKVRFVPVVDSDSSREDILQLCSFDSSQCASASESSRKHVFQTPTYCWCDKEAVAQYNCGIVAPDYVVEVVVKPWKPDDSRNQGEGELINIHPLHSDEEGKIYFRRQASLVQYSVNSIAQMTRQEVKEQCEAEIERLKAEIALYKYPGTTEIQP</sequence>
<accession>A0ABD0M6I4</accession>
<reference evidence="2 3" key="1">
    <citation type="journal article" date="2023" name="Sci. Data">
        <title>Genome assembly of the Korean intertidal mud-creeper Batillaria attramentaria.</title>
        <authorList>
            <person name="Patra A.K."/>
            <person name="Ho P.T."/>
            <person name="Jun S."/>
            <person name="Lee S.J."/>
            <person name="Kim Y."/>
            <person name="Won Y.J."/>
        </authorList>
    </citation>
    <scope>NUCLEOTIDE SEQUENCE [LARGE SCALE GENOMIC DNA]</scope>
    <source>
        <strain evidence="2">Wonlab-2016</strain>
    </source>
</reference>
<dbReference type="Gene3D" id="3.30.950.30">
    <property type="entry name" value="Schlafen, AAA domain"/>
    <property type="match status" value="1"/>
</dbReference>
<dbReference type="InterPro" id="IPR038461">
    <property type="entry name" value="Schlafen_AlbA_2_dom_sf"/>
</dbReference>
<evidence type="ECO:0000313" key="2">
    <source>
        <dbReference type="EMBL" id="KAK7507560.1"/>
    </source>
</evidence>
<dbReference type="Pfam" id="PF04326">
    <property type="entry name" value="SLFN_AlbA_2"/>
    <property type="match status" value="1"/>
</dbReference>
<protein>
    <recommendedName>
        <fullName evidence="1">Schlafen AlbA-2 domain-containing protein</fullName>
    </recommendedName>
</protein>
<dbReference type="InterPro" id="IPR029684">
    <property type="entry name" value="Schlafen"/>
</dbReference>
<dbReference type="EMBL" id="JACVVK020000004">
    <property type="protein sequence ID" value="KAK7507560.1"/>
    <property type="molecule type" value="Genomic_DNA"/>
</dbReference>
<gene>
    <name evidence="2" type="ORF">BaRGS_00001495</name>
</gene>
<feature type="domain" description="Schlafen AlbA-2" evidence="1">
    <location>
        <begin position="45"/>
        <end position="120"/>
    </location>
</feature>
<keyword evidence="3" id="KW-1185">Reference proteome</keyword>
<proteinExistence type="predicted"/>
<comment type="caution">
    <text evidence="2">The sequence shown here is derived from an EMBL/GenBank/DDBJ whole genome shotgun (WGS) entry which is preliminary data.</text>
</comment>
<name>A0ABD0M6I4_9CAEN</name>
<evidence type="ECO:0000259" key="1">
    <source>
        <dbReference type="Pfam" id="PF04326"/>
    </source>
</evidence>
<organism evidence="2 3">
    <name type="scientific">Batillaria attramentaria</name>
    <dbReference type="NCBI Taxonomy" id="370345"/>
    <lineage>
        <taxon>Eukaryota</taxon>
        <taxon>Metazoa</taxon>
        <taxon>Spiralia</taxon>
        <taxon>Lophotrochozoa</taxon>
        <taxon>Mollusca</taxon>
        <taxon>Gastropoda</taxon>
        <taxon>Caenogastropoda</taxon>
        <taxon>Sorbeoconcha</taxon>
        <taxon>Cerithioidea</taxon>
        <taxon>Batillariidae</taxon>
        <taxon>Batillaria</taxon>
    </lineage>
</organism>
<dbReference type="Proteomes" id="UP001519460">
    <property type="component" value="Unassembled WGS sequence"/>
</dbReference>
<dbReference type="AlphaFoldDB" id="A0ABD0M6I4"/>
<evidence type="ECO:0000313" key="3">
    <source>
        <dbReference type="Proteomes" id="UP001519460"/>
    </source>
</evidence>